<dbReference type="GO" id="GO:0051539">
    <property type="term" value="F:4 iron, 4 sulfur cluster binding"/>
    <property type="evidence" value="ECO:0007669"/>
    <property type="project" value="UniProtKB-KW"/>
</dbReference>
<evidence type="ECO:0000256" key="5">
    <source>
        <dbReference type="ARBA" id="ARBA00022485"/>
    </source>
</evidence>
<dbReference type="SFLD" id="SFLDG01066">
    <property type="entry name" value="organic_radical-activating_enz"/>
    <property type="match status" value="1"/>
</dbReference>
<evidence type="ECO:0000256" key="9">
    <source>
        <dbReference type="ARBA" id="ARBA00023004"/>
    </source>
</evidence>
<dbReference type="EC" id="1.97.1.-" evidence="12"/>
<dbReference type="SUPFAM" id="SSF102114">
    <property type="entry name" value="Radical SAM enzymes"/>
    <property type="match status" value="1"/>
</dbReference>
<dbReference type="GO" id="GO:0004748">
    <property type="term" value="F:ribonucleoside-diphosphate reductase activity, thioredoxin disulfide as acceptor"/>
    <property type="evidence" value="ECO:0007669"/>
    <property type="project" value="TreeGrafter"/>
</dbReference>
<comment type="similarity">
    <text evidence="3 12">Belongs to the organic radical-activating enzymes family.</text>
</comment>
<evidence type="ECO:0000256" key="1">
    <source>
        <dbReference type="ARBA" id="ARBA00001966"/>
    </source>
</evidence>
<dbReference type="InterPro" id="IPR001989">
    <property type="entry name" value="Radical_activat_CS"/>
</dbReference>
<keyword evidence="10" id="KW-0411">Iron-sulfur</keyword>
<evidence type="ECO:0000256" key="4">
    <source>
        <dbReference type="ARBA" id="ARBA00014281"/>
    </source>
</evidence>
<evidence type="ECO:0000256" key="10">
    <source>
        <dbReference type="ARBA" id="ARBA00023014"/>
    </source>
</evidence>
<dbReference type="PROSITE" id="PS01087">
    <property type="entry name" value="RADICAL_ACTIVATING"/>
    <property type="match status" value="1"/>
</dbReference>
<comment type="caution">
    <text evidence="13">The sequence shown here is derived from an EMBL/GenBank/DDBJ whole genome shotgun (WGS) entry which is preliminary data.</text>
</comment>
<comment type="cofactor">
    <cofactor evidence="1">
        <name>[4Fe-4S] cluster</name>
        <dbReference type="ChEBI" id="CHEBI:49883"/>
    </cofactor>
</comment>
<gene>
    <name evidence="13" type="primary">nrdG</name>
    <name evidence="13" type="ORF">IAC58_06890</name>
</gene>
<dbReference type="Proteomes" id="UP000823613">
    <property type="component" value="Unassembled WGS sequence"/>
</dbReference>
<proteinExistence type="inferred from homology"/>
<keyword evidence="8 12" id="KW-0560">Oxidoreductase</keyword>
<accession>A0A9D9DKR5</accession>
<dbReference type="CDD" id="cd01335">
    <property type="entry name" value="Radical_SAM"/>
    <property type="match status" value="1"/>
</dbReference>
<evidence type="ECO:0000256" key="12">
    <source>
        <dbReference type="PIRNR" id="PIRNR000368"/>
    </source>
</evidence>
<evidence type="ECO:0000313" key="14">
    <source>
        <dbReference type="Proteomes" id="UP000823613"/>
    </source>
</evidence>
<reference evidence="13" key="1">
    <citation type="submission" date="2020-10" db="EMBL/GenBank/DDBJ databases">
        <authorList>
            <person name="Gilroy R."/>
        </authorList>
    </citation>
    <scope>NUCLEOTIDE SEQUENCE</scope>
    <source>
        <strain evidence="13">11159</strain>
    </source>
</reference>
<dbReference type="NCBIfam" id="TIGR02491">
    <property type="entry name" value="NrdG"/>
    <property type="match status" value="1"/>
</dbReference>
<sequence>MSDEIRIASVIDDSIVDGPGIRMAIFFQGCAHGCVGCFNQETRDFNGGHLCEISKIYDAALKNPLLNGITLSGGDPIYQVNGALKLVKLFKNTSLDIMVYTGFTYEELLEMEKNNEDLQAFLDNIDYLVDGRFDISKKDISLKFRGSSNQRIIDMKKTRKERKIIETDFSDY</sequence>
<dbReference type="PANTHER" id="PTHR30352">
    <property type="entry name" value="PYRUVATE FORMATE-LYASE-ACTIVATING ENZYME"/>
    <property type="match status" value="1"/>
</dbReference>
<dbReference type="InterPro" id="IPR034457">
    <property type="entry name" value="Organic_radical-activating"/>
</dbReference>
<evidence type="ECO:0000256" key="6">
    <source>
        <dbReference type="ARBA" id="ARBA00022691"/>
    </source>
</evidence>
<dbReference type="InterPro" id="IPR013785">
    <property type="entry name" value="Aldolase_TIM"/>
</dbReference>
<dbReference type="InterPro" id="IPR058240">
    <property type="entry name" value="rSAM_sf"/>
</dbReference>
<dbReference type="InterPro" id="IPR012837">
    <property type="entry name" value="NrdG"/>
</dbReference>
<protein>
    <recommendedName>
        <fullName evidence="4 12">Anaerobic ribonucleoside-triphosphate reductase-activating protein</fullName>
        <ecNumber evidence="12">1.97.1.-</ecNumber>
    </recommendedName>
</protein>
<dbReference type="GO" id="GO:0046872">
    <property type="term" value="F:metal ion binding"/>
    <property type="evidence" value="ECO:0007669"/>
    <property type="project" value="UniProtKB-KW"/>
</dbReference>
<organism evidence="13 14">
    <name type="scientific">Candidatus Onthovivens merdipullorum</name>
    <dbReference type="NCBI Taxonomy" id="2840889"/>
    <lineage>
        <taxon>Bacteria</taxon>
        <taxon>Bacillati</taxon>
        <taxon>Bacillota</taxon>
        <taxon>Bacilli</taxon>
        <taxon>Bacillales</taxon>
        <taxon>Candidatus Onthovivens</taxon>
    </lineage>
</organism>
<reference evidence="13" key="2">
    <citation type="journal article" date="2021" name="PeerJ">
        <title>Extensive microbial diversity within the chicken gut microbiome revealed by metagenomics and culture.</title>
        <authorList>
            <person name="Gilroy R."/>
            <person name="Ravi A."/>
            <person name="Getino M."/>
            <person name="Pursley I."/>
            <person name="Horton D.L."/>
            <person name="Alikhan N.F."/>
            <person name="Baker D."/>
            <person name="Gharbi K."/>
            <person name="Hall N."/>
            <person name="Watson M."/>
            <person name="Adriaenssens E.M."/>
            <person name="Foster-Nyarko E."/>
            <person name="Jarju S."/>
            <person name="Secka A."/>
            <person name="Antonio M."/>
            <person name="Oren A."/>
            <person name="Chaudhuri R.R."/>
            <person name="La Ragione R."/>
            <person name="Hildebrand F."/>
            <person name="Pallen M.J."/>
        </authorList>
    </citation>
    <scope>NUCLEOTIDE SEQUENCE</scope>
    <source>
        <strain evidence="13">11159</strain>
    </source>
</reference>
<keyword evidence="7" id="KW-0479">Metal-binding</keyword>
<comment type="function">
    <text evidence="2 12">Activation of anaerobic ribonucleoside-triphosphate reductase under anaerobic conditions by generation of an organic free radical, using S-adenosylmethionine and reduced flavodoxin as cosubstrates to produce 5'-deoxy-adenosine.</text>
</comment>
<evidence type="ECO:0000256" key="3">
    <source>
        <dbReference type="ARBA" id="ARBA00009777"/>
    </source>
</evidence>
<dbReference type="EMBL" id="JADIMY010000130">
    <property type="protein sequence ID" value="MBO8428251.1"/>
    <property type="molecule type" value="Genomic_DNA"/>
</dbReference>
<keyword evidence="9" id="KW-0408">Iron</keyword>
<evidence type="ECO:0000256" key="2">
    <source>
        <dbReference type="ARBA" id="ARBA00003852"/>
    </source>
</evidence>
<dbReference type="SFLD" id="SFLDS00029">
    <property type="entry name" value="Radical_SAM"/>
    <property type="match status" value="1"/>
</dbReference>
<dbReference type="Pfam" id="PF13353">
    <property type="entry name" value="Fer4_12"/>
    <property type="match status" value="1"/>
</dbReference>
<dbReference type="InterPro" id="IPR007197">
    <property type="entry name" value="rSAM"/>
</dbReference>
<evidence type="ECO:0000256" key="8">
    <source>
        <dbReference type="ARBA" id="ARBA00023002"/>
    </source>
</evidence>
<dbReference type="PANTHER" id="PTHR30352:SF2">
    <property type="entry name" value="ANAEROBIC RIBONUCLEOSIDE-TRIPHOSPHATE REDUCTASE-ACTIVATING PROTEIN"/>
    <property type="match status" value="1"/>
</dbReference>
<dbReference type="SFLD" id="SFLDF00299">
    <property type="entry name" value="anaerobic_ribonucleoside-triph"/>
    <property type="match status" value="1"/>
</dbReference>
<evidence type="ECO:0000256" key="11">
    <source>
        <dbReference type="ARBA" id="ARBA00047365"/>
    </source>
</evidence>
<dbReference type="AlphaFoldDB" id="A0A9D9DKR5"/>
<comment type="catalytic activity">
    <reaction evidence="11">
        <text>glycyl-[protein] + reduced [flavodoxin] + S-adenosyl-L-methionine = glycin-2-yl radical-[protein] + semiquinone [flavodoxin] + 5'-deoxyadenosine + L-methionine + H(+)</text>
        <dbReference type="Rhea" id="RHEA:61976"/>
        <dbReference type="Rhea" id="RHEA-COMP:10622"/>
        <dbReference type="Rhea" id="RHEA-COMP:14480"/>
        <dbReference type="Rhea" id="RHEA-COMP:15993"/>
        <dbReference type="Rhea" id="RHEA-COMP:15994"/>
        <dbReference type="ChEBI" id="CHEBI:15378"/>
        <dbReference type="ChEBI" id="CHEBI:17319"/>
        <dbReference type="ChEBI" id="CHEBI:29947"/>
        <dbReference type="ChEBI" id="CHEBI:32722"/>
        <dbReference type="ChEBI" id="CHEBI:57618"/>
        <dbReference type="ChEBI" id="CHEBI:57844"/>
        <dbReference type="ChEBI" id="CHEBI:59789"/>
        <dbReference type="ChEBI" id="CHEBI:140311"/>
    </reaction>
</comment>
<name>A0A9D9DKR5_9BACL</name>
<dbReference type="GO" id="GO:0043365">
    <property type="term" value="F:[formate-C-acetyltransferase]-activating enzyme activity"/>
    <property type="evidence" value="ECO:0007669"/>
    <property type="project" value="InterPro"/>
</dbReference>
<dbReference type="Gene3D" id="3.20.20.70">
    <property type="entry name" value="Aldolase class I"/>
    <property type="match status" value="1"/>
</dbReference>
<evidence type="ECO:0000256" key="7">
    <source>
        <dbReference type="ARBA" id="ARBA00022723"/>
    </source>
</evidence>
<dbReference type="SFLD" id="SFLDG01063">
    <property type="entry name" value="activating_enzymes__group_1"/>
    <property type="match status" value="1"/>
</dbReference>
<keyword evidence="5" id="KW-0004">4Fe-4S</keyword>
<dbReference type="PIRSF" id="PIRSF000368">
    <property type="entry name" value="NrdG"/>
    <property type="match status" value="1"/>
</dbReference>
<keyword evidence="6" id="KW-0949">S-adenosyl-L-methionine</keyword>
<evidence type="ECO:0000313" key="13">
    <source>
        <dbReference type="EMBL" id="MBO8428251.1"/>
    </source>
</evidence>